<sequence length="197" mass="21010">MEALLALTIVGPAPKCEAPYIVARVEVGSLFKGSSVPSLQVVSHRLSDVADSTLWEDVGGDTIGGHLSRKRNINPFTATSPIAIYISDGDKFSASNLVYSHRQWKKNAAGACDTSPSASDNERSKVAPVLSYGSGSNLSESGVVAQSTDAMDATIRAFAKTHIASYLRLGELGLTDLRQLYSQEEDTVLDDDMESDV</sequence>
<evidence type="ECO:0000313" key="1">
    <source>
        <dbReference type="EMBL" id="CAI9284473.1"/>
    </source>
</evidence>
<evidence type="ECO:0000313" key="2">
    <source>
        <dbReference type="Proteomes" id="UP001177003"/>
    </source>
</evidence>
<dbReference type="AlphaFoldDB" id="A0AA36E6T2"/>
<dbReference type="EMBL" id="OX465081">
    <property type="protein sequence ID" value="CAI9284473.1"/>
    <property type="molecule type" value="Genomic_DNA"/>
</dbReference>
<proteinExistence type="predicted"/>
<reference evidence="1" key="1">
    <citation type="submission" date="2023-04" db="EMBL/GenBank/DDBJ databases">
        <authorList>
            <person name="Vijverberg K."/>
            <person name="Xiong W."/>
            <person name="Schranz E."/>
        </authorList>
    </citation>
    <scope>NUCLEOTIDE SEQUENCE</scope>
</reference>
<keyword evidence="2" id="KW-1185">Reference proteome</keyword>
<accession>A0AA36E6T2</accession>
<organism evidence="1 2">
    <name type="scientific">Lactuca saligna</name>
    <name type="common">Willowleaf lettuce</name>
    <dbReference type="NCBI Taxonomy" id="75948"/>
    <lineage>
        <taxon>Eukaryota</taxon>
        <taxon>Viridiplantae</taxon>
        <taxon>Streptophyta</taxon>
        <taxon>Embryophyta</taxon>
        <taxon>Tracheophyta</taxon>
        <taxon>Spermatophyta</taxon>
        <taxon>Magnoliopsida</taxon>
        <taxon>eudicotyledons</taxon>
        <taxon>Gunneridae</taxon>
        <taxon>Pentapetalae</taxon>
        <taxon>asterids</taxon>
        <taxon>campanulids</taxon>
        <taxon>Asterales</taxon>
        <taxon>Asteraceae</taxon>
        <taxon>Cichorioideae</taxon>
        <taxon>Cichorieae</taxon>
        <taxon>Lactucinae</taxon>
        <taxon>Lactuca</taxon>
    </lineage>
</organism>
<dbReference type="Proteomes" id="UP001177003">
    <property type="component" value="Chromosome 5"/>
</dbReference>
<gene>
    <name evidence="1" type="ORF">LSALG_LOCUS23998</name>
</gene>
<name>A0AA36E6T2_LACSI</name>
<protein>
    <submittedName>
        <fullName evidence="1">Uncharacterized protein</fullName>
    </submittedName>
</protein>